<dbReference type="PATRIC" id="fig|1423755.3.peg.39"/>
<accession>A0A0R1WP03</accession>
<protein>
    <submittedName>
        <fullName evidence="1">Uncharacterized protein</fullName>
    </submittedName>
</protein>
<dbReference type="OrthoDB" id="9936854at2"/>
<evidence type="ECO:0000313" key="2">
    <source>
        <dbReference type="Proteomes" id="UP000051054"/>
    </source>
</evidence>
<comment type="caution">
    <text evidence="1">The sequence shown here is derived from an EMBL/GenBank/DDBJ whole genome shotgun (WGS) entry which is preliminary data.</text>
</comment>
<keyword evidence="2" id="KW-1185">Reference proteome</keyword>
<dbReference type="RefSeq" id="WP_025022719.1">
    <property type="nucleotide sequence ID" value="NZ_AZGD01000042.1"/>
</dbReference>
<sequence>MIDLKNKLSKLTAFQIEEIVSGAINLFCDQNGKPLVKLTEMQDEIEGLDDYLIYLWDSTSDIYDIGVVNGLNDEKKERLKKLIIKVMKKLNYI</sequence>
<organism evidence="1 2">
    <name type="scientific">Ligilactobacillus hayakitensis DSM 18933 = JCM 14209</name>
    <dbReference type="NCBI Taxonomy" id="1423755"/>
    <lineage>
        <taxon>Bacteria</taxon>
        <taxon>Bacillati</taxon>
        <taxon>Bacillota</taxon>
        <taxon>Bacilli</taxon>
        <taxon>Lactobacillales</taxon>
        <taxon>Lactobacillaceae</taxon>
        <taxon>Ligilactobacillus</taxon>
    </lineage>
</organism>
<reference evidence="1 2" key="1">
    <citation type="journal article" date="2015" name="Genome Announc.">
        <title>Expanding the biotechnology potential of lactobacilli through comparative genomics of 213 strains and associated genera.</title>
        <authorList>
            <person name="Sun Z."/>
            <person name="Harris H.M."/>
            <person name="McCann A."/>
            <person name="Guo C."/>
            <person name="Argimon S."/>
            <person name="Zhang W."/>
            <person name="Yang X."/>
            <person name="Jeffery I.B."/>
            <person name="Cooney J.C."/>
            <person name="Kagawa T.F."/>
            <person name="Liu W."/>
            <person name="Song Y."/>
            <person name="Salvetti E."/>
            <person name="Wrobel A."/>
            <person name="Rasinkangas P."/>
            <person name="Parkhill J."/>
            <person name="Rea M.C."/>
            <person name="O'Sullivan O."/>
            <person name="Ritari J."/>
            <person name="Douillard F.P."/>
            <person name="Paul Ross R."/>
            <person name="Yang R."/>
            <person name="Briner A.E."/>
            <person name="Felis G.E."/>
            <person name="de Vos W.M."/>
            <person name="Barrangou R."/>
            <person name="Klaenhammer T.R."/>
            <person name="Caufield P.W."/>
            <person name="Cui Y."/>
            <person name="Zhang H."/>
            <person name="O'Toole P.W."/>
        </authorList>
    </citation>
    <scope>NUCLEOTIDE SEQUENCE [LARGE SCALE GENOMIC DNA]</scope>
    <source>
        <strain evidence="1 2">DSM 18933</strain>
    </source>
</reference>
<evidence type="ECO:0000313" key="1">
    <source>
        <dbReference type="EMBL" id="KRM19490.1"/>
    </source>
</evidence>
<dbReference type="Proteomes" id="UP000051054">
    <property type="component" value="Unassembled WGS sequence"/>
</dbReference>
<dbReference type="EMBL" id="AZGD01000042">
    <property type="protein sequence ID" value="KRM19490.1"/>
    <property type="molecule type" value="Genomic_DNA"/>
</dbReference>
<dbReference type="AlphaFoldDB" id="A0A0R1WP03"/>
<name>A0A0R1WP03_9LACO</name>
<gene>
    <name evidence="1" type="ORF">FC40_GL000034</name>
</gene>
<proteinExistence type="predicted"/>